<organism evidence="1 2">
    <name type="scientific">Lacticaseibacillus paracasei subsp. paracasei Lpp123</name>
    <dbReference type="NCBI Taxonomy" id="1256201"/>
    <lineage>
        <taxon>Bacteria</taxon>
        <taxon>Bacillati</taxon>
        <taxon>Bacillota</taxon>
        <taxon>Bacilli</taxon>
        <taxon>Lactobacillales</taxon>
        <taxon>Lactobacillaceae</taxon>
        <taxon>Lacticaseibacillus</taxon>
    </lineage>
</organism>
<sequence>MDATTIDLEQMGRAAKTAAMTLGQLTTL</sequence>
<evidence type="ECO:0000313" key="2">
    <source>
        <dbReference type="Proteomes" id="UP000014316"/>
    </source>
</evidence>
<accession>A0A829GHF5</accession>
<feature type="non-terminal residue" evidence="1">
    <location>
        <position position="28"/>
    </location>
</feature>
<proteinExistence type="predicted"/>
<gene>
    <name evidence="1" type="ORF">Lpp123_06560</name>
</gene>
<comment type="caution">
    <text evidence="1">The sequence shown here is derived from an EMBL/GenBank/DDBJ whole genome shotgun (WGS) entry which is preliminary data.</text>
</comment>
<dbReference type="EMBL" id="ANJW01000379">
    <property type="protein sequence ID" value="EPC55337.1"/>
    <property type="molecule type" value="Genomic_DNA"/>
</dbReference>
<dbReference type="AlphaFoldDB" id="A0A829GHF5"/>
<evidence type="ECO:0000313" key="1">
    <source>
        <dbReference type="EMBL" id="EPC55337.1"/>
    </source>
</evidence>
<reference evidence="1 2" key="1">
    <citation type="journal article" date="2013" name="PLoS ONE">
        <title>Lactobacillus paracasei comparative genomics: towards species pan-genome definition and exploitation of diversity.</title>
        <authorList>
            <person name="Smokvina T."/>
            <person name="Wels M."/>
            <person name="Polka J."/>
            <person name="Chervaux C."/>
            <person name="Brisse S."/>
            <person name="Boekhorst J."/>
            <person name="van Hylckama Vlieg J.E."/>
            <person name="Siezen R.J."/>
        </authorList>
    </citation>
    <scope>NUCLEOTIDE SEQUENCE [LARGE SCALE GENOMIC DNA]</scope>
    <source>
        <strain evidence="1 2">Lpp123</strain>
    </source>
</reference>
<protein>
    <submittedName>
        <fullName evidence="1">Gamma-glutamyl phosphate reductase</fullName>
    </submittedName>
</protein>
<dbReference type="Proteomes" id="UP000014316">
    <property type="component" value="Unassembled WGS sequence"/>
</dbReference>
<name>A0A829GHF5_LACPA</name>